<dbReference type="AlphaFoldDB" id="A0A445AQZ9"/>
<keyword evidence="7" id="KW-1185">Reference proteome</keyword>
<evidence type="ECO:0000256" key="5">
    <source>
        <dbReference type="ARBA" id="ARBA00023242"/>
    </source>
</evidence>
<proteinExistence type="inferred from homology"/>
<dbReference type="PANTHER" id="PTHR12801:SF115">
    <property type="entry name" value="FI18136P1-RELATED"/>
    <property type="match status" value="1"/>
</dbReference>
<evidence type="ECO:0008006" key="8">
    <source>
        <dbReference type="Google" id="ProtNLM"/>
    </source>
</evidence>
<evidence type="ECO:0000256" key="4">
    <source>
        <dbReference type="ARBA" id="ARBA00022801"/>
    </source>
</evidence>
<dbReference type="Proteomes" id="UP000289738">
    <property type="component" value="Chromosome B01"/>
</dbReference>
<accession>A0A445AQZ9</accession>
<reference evidence="6 7" key="1">
    <citation type="submission" date="2019-01" db="EMBL/GenBank/DDBJ databases">
        <title>Sequencing of cultivated peanut Arachis hypogaea provides insights into genome evolution and oil improvement.</title>
        <authorList>
            <person name="Chen X."/>
        </authorList>
    </citation>
    <scope>NUCLEOTIDE SEQUENCE [LARGE SCALE GENOMIC DNA]</scope>
    <source>
        <strain evidence="7">cv. Fuhuasheng</strain>
        <tissue evidence="6">Leaves</tissue>
    </source>
</reference>
<dbReference type="InterPro" id="IPR012337">
    <property type="entry name" value="RNaseH-like_sf"/>
</dbReference>
<gene>
    <name evidence="6" type="ORF">Ahy_B01g053000</name>
</gene>
<comment type="similarity">
    <text evidence="2">Belongs to the REXO1/REXO3 family.</text>
</comment>
<dbReference type="GO" id="GO:0005634">
    <property type="term" value="C:nucleus"/>
    <property type="evidence" value="ECO:0007669"/>
    <property type="project" value="UniProtKB-SubCell"/>
</dbReference>
<keyword evidence="3" id="KW-0540">Nuclease</keyword>
<keyword evidence="5" id="KW-0539">Nucleus</keyword>
<dbReference type="PANTHER" id="PTHR12801">
    <property type="entry name" value="RNA EXONUCLEASE REXO1 / RECO3 FAMILY MEMBER-RELATED"/>
    <property type="match status" value="1"/>
</dbReference>
<keyword evidence="4" id="KW-0378">Hydrolase</keyword>
<protein>
    <recommendedName>
        <fullName evidence="8">Exonuclease domain-containing protein</fullName>
    </recommendedName>
</protein>
<name>A0A445AQZ9_ARAHY</name>
<dbReference type="GO" id="GO:0003676">
    <property type="term" value="F:nucleic acid binding"/>
    <property type="evidence" value="ECO:0007669"/>
    <property type="project" value="InterPro"/>
</dbReference>
<dbReference type="EMBL" id="SDMP01000011">
    <property type="protein sequence ID" value="RYR28810.1"/>
    <property type="molecule type" value="Genomic_DNA"/>
</dbReference>
<evidence type="ECO:0000256" key="3">
    <source>
        <dbReference type="ARBA" id="ARBA00022722"/>
    </source>
</evidence>
<dbReference type="SUPFAM" id="SSF53098">
    <property type="entry name" value="Ribonuclease H-like"/>
    <property type="match status" value="1"/>
</dbReference>
<evidence type="ECO:0000313" key="6">
    <source>
        <dbReference type="EMBL" id="RYR28810.1"/>
    </source>
</evidence>
<evidence type="ECO:0000313" key="7">
    <source>
        <dbReference type="Proteomes" id="UP000289738"/>
    </source>
</evidence>
<dbReference type="Gene3D" id="3.30.420.10">
    <property type="entry name" value="Ribonuclease H-like superfamily/Ribonuclease H"/>
    <property type="match status" value="1"/>
</dbReference>
<comment type="caution">
    <text evidence="6">The sequence shown here is derived from an EMBL/GenBank/DDBJ whole genome shotgun (WGS) entry which is preliminary data.</text>
</comment>
<sequence length="220" mass="25193">MDEKFDTADKKVLVDIVKLAQKRGLKGELGEWKEFLNSHDKKFGAGVSDPSKRSHEILAAFLKTFSNEDDLKFFDNILRHHSNQYLLDQLKDNSHDSPYQSLVQLTLQHPLYPLDYSFPSIDEGWIILNLRKKKIMKSTEMFAVDCEMVLCEDGTEALVKVCVVDHNLEVKLNELVKPEKEIVDYRTEITGVSSQDLEAVTCSLSDIQVFCSSIVVILYY</sequence>
<dbReference type="InterPro" id="IPR047021">
    <property type="entry name" value="REXO1/3/4-like"/>
</dbReference>
<comment type="subcellular location">
    <subcellularLocation>
        <location evidence="1">Nucleus</location>
    </subcellularLocation>
</comment>
<organism evidence="6 7">
    <name type="scientific">Arachis hypogaea</name>
    <name type="common">Peanut</name>
    <dbReference type="NCBI Taxonomy" id="3818"/>
    <lineage>
        <taxon>Eukaryota</taxon>
        <taxon>Viridiplantae</taxon>
        <taxon>Streptophyta</taxon>
        <taxon>Embryophyta</taxon>
        <taxon>Tracheophyta</taxon>
        <taxon>Spermatophyta</taxon>
        <taxon>Magnoliopsida</taxon>
        <taxon>eudicotyledons</taxon>
        <taxon>Gunneridae</taxon>
        <taxon>Pentapetalae</taxon>
        <taxon>rosids</taxon>
        <taxon>fabids</taxon>
        <taxon>Fabales</taxon>
        <taxon>Fabaceae</taxon>
        <taxon>Papilionoideae</taxon>
        <taxon>50 kb inversion clade</taxon>
        <taxon>dalbergioids sensu lato</taxon>
        <taxon>Dalbergieae</taxon>
        <taxon>Pterocarpus clade</taxon>
        <taxon>Arachis</taxon>
    </lineage>
</organism>
<dbReference type="InterPro" id="IPR036397">
    <property type="entry name" value="RNaseH_sf"/>
</dbReference>
<evidence type="ECO:0000256" key="1">
    <source>
        <dbReference type="ARBA" id="ARBA00004123"/>
    </source>
</evidence>
<evidence type="ECO:0000256" key="2">
    <source>
        <dbReference type="ARBA" id="ARBA00006357"/>
    </source>
</evidence>
<dbReference type="GO" id="GO:0004527">
    <property type="term" value="F:exonuclease activity"/>
    <property type="evidence" value="ECO:0007669"/>
    <property type="project" value="InterPro"/>
</dbReference>